<gene>
    <name evidence="1" type="ORF">SU9_33798</name>
</gene>
<dbReference type="EMBL" id="AJGV01000226">
    <property type="protein sequence ID" value="EJJ02452.1"/>
    <property type="molecule type" value="Genomic_DNA"/>
</dbReference>
<reference evidence="1" key="1">
    <citation type="journal article" date="2012" name="J. Bacteriol.">
        <title>Genome Sequence of Streptomyces auratus Strain AGR0001, a Phoslactomycin-Producing Actinomycete.</title>
        <authorList>
            <person name="Han X."/>
            <person name="Li M."/>
            <person name="Ding Z."/>
            <person name="Zhao J."/>
            <person name="Ji K."/>
            <person name="Wen M."/>
            <person name="Lu T."/>
        </authorList>
    </citation>
    <scope>NUCLEOTIDE SEQUENCE [LARGE SCALE GENOMIC DNA]</scope>
    <source>
        <strain evidence="1">AGR0001</strain>
    </source>
</reference>
<accession>J1RV98</accession>
<dbReference type="AlphaFoldDB" id="J1RV98"/>
<protein>
    <submittedName>
        <fullName evidence="1">Uncharacterized protein</fullName>
    </submittedName>
</protein>
<evidence type="ECO:0000313" key="1">
    <source>
        <dbReference type="EMBL" id="EJJ02452.1"/>
    </source>
</evidence>
<dbReference type="HOGENOM" id="CLU_3030316_0_0_11"/>
<organism evidence="1">
    <name type="scientific">Streptomyces auratus AGR0001</name>
    <dbReference type="NCBI Taxonomy" id="1160718"/>
    <lineage>
        <taxon>Bacteria</taxon>
        <taxon>Bacillati</taxon>
        <taxon>Actinomycetota</taxon>
        <taxon>Actinomycetes</taxon>
        <taxon>Kitasatosporales</taxon>
        <taxon>Streptomycetaceae</taxon>
        <taxon>Streptomyces</taxon>
    </lineage>
</organism>
<sequence length="55" mass="6727">MLLAVPPPFTDRHLLRWFPEYGLITQCRWLEHEVRWTSWLSRPLQLHRMSCVPLL</sequence>
<comment type="caution">
    <text evidence="1">The sequence shown here is derived from an EMBL/GenBank/DDBJ whole genome shotgun (WGS) entry which is preliminary data.</text>
</comment>
<name>J1RV98_9ACTN</name>
<proteinExistence type="predicted"/>